<reference evidence="1 2" key="1">
    <citation type="submission" date="2024-01" db="EMBL/GenBank/DDBJ databases">
        <title>A draft genome for a cacao thread blight-causing isolate of Paramarasmius palmivorus.</title>
        <authorList>
            <person name="Baruah I.K."/>
            <person name="Bukari Y."/>
            <person name="Amoako-Attah I."/>
            <person name="Meinhardt L.W."/>
            <person name="Bailey B.A."/>
            <person name="Cohen S.P."/>
        </authorList>
    </citation>
    <scope>NUCLEOTIDE SEQUENCE [LARGE SCALE GENOMIC DNA]</scope>
    <source>
        <strain evidence="1 2">GH-12</strain>
    </source>
</reference>
<dbReference type="InterPro" id="IPR059179">
    <property type="entry name" value="MLKL-like_MCAfunc"/>
</dbReference>
<evidence type="ECO:0000313" key="2">
    <source>
        <dbReference type="Proteomes" id="UP001383192"/>
    </source>
</evidence>
<name>A0AAW0DPU1_9AGAR</name>
<comment type="caution">
    <text evidence="1">The sequence shown here is derived from an EMBL/GenBank/DDBJ whole genome shotgun (WGS) entry which is preliminary data.</text>
</comment>
<protein>
    <submittedName>
        <fullName evidence="1">Uncharacterized protein</fullName>
    </submittedName>
</protein>
<proteinExistence type="predicted"/>
<dbReference type="GO" id="GO:0007166">
    <property type="term" value="P:cell surface receptor signaling pathway"/>
    <property type="evidence" value="ECO:0007669"/>
    <property type="project" value="InterPro"/>
</dbReference>
<gene>
    <name evidence="1" type="ORF">VNI00_003620</name>
</gene>
<sequence length="335" mass="37641">MSRLHSTAQPTNVPMEVRRRLEALMTPSSSSLGLKFARSPLQQSNHDNAVRLAKSWVDDLIKTYPGHRTNSVLHAPFYIALEAFMTEVQSRSQHRFRLLNRNCAVDPNRVRREYHLLRPEPAQVPSRTSTKRANRVMTAVEHTSKVLMVIGESAPVASPLKAAGAALERIVELAKTAKGNEEEAQKLSKHAEDIRRQLSTGAHDTGAEIGGFECALKGILMDLERRQQSHTKRVKRIIFAKDQKDELGQLSRRLDWAFREFSTANMKCQTAKIVALQAEIVGLKEMHVQSTMNIKRQTATIMALRTEVVTVGLQVTPSQPWALGEKRHMFPDVSS</sequence>
<dbReference type="Proteomes" id="UP001383192">
    <property type="component" value="Unassembled WGS sequence"/>
</dbReference>
<dbReference type="EMBL" id="JAYKXP010000009">
    <property type="protein sequence ID" value="KAK7054422.1"/>
    <property type="molecule type" value="Genomic_DNA"/>
</dbReference>
<organism evidence="1 2">
    <name type="scientific">Paramarasmius palmivorus</name>
    <dbReference type="NCBI Taxonomy" id="297713"/>
    <lineage>
        <taxon>Eukaryota</taxon>
        <taxon>Fungi</taxon>
        <taxon>Dikarya</taxon>
        <taxon>Basidiomycota</taxon>
        <taxon>Agaricomycotina</taxon>
        <taxon>Agaricomycetes</taxon>
        <taxon>Agaricomycetidae</taxon>
        <taxon>Agaricales</taxon>
        <taxon>Marasmiineae</taxon>
        <taxon>Marasmiaceae</taxon>
        <taxon>Paramarasmius</taxon>
    </lineage>
</organism>
<dbReference type="AlphaFoldDB" id="A0AAW0DPU1"/>
<keyword evidence="2" id="KW-1185">Reference proteome</keyword>
<accession>A0AAW0DPU1</accession>
<dbReference type="InterPro" id="IPR036537">
    <property type="entry name" value="Adaptor_Cbl_N_dom_sf"/>
</dbReference>
<dbReference type="Gene3D" id="1.20.930.20">
    <property type="entry name" value="Adaptor protein Cbl, N-terminal domain"/>
    <property type="match status" value="1"/>
</dbReference>
<evidence type="ECO:0000313" key="1">
    <source>
        <dbReference type="EMBL" id="KAK7054422.1"/>
    </source>
</evidence>
<dbReference type="CDD" id="cd21037">
    <property type="entry name" value="MLKL_NTD"/>
    <property type="match status" value="1"/>
</dbReference>